<evidence type="ECO:0000313" key="5">
    <source>
        <dbReference type="EMBL" id="CAL5220515.1"/>
    </source>
</evidence>
<organism evidence="5 6">
    <name type="scientific">Coccomyxa viridis</name>
    <dbReference type="NCBI Taxonomy" id="1274662"/>
    <lineage>
        <taxon>Eukaryota</taxon>
        <taxon>Viridiplantae</taxon>
        <taxon>Chlorophyta</taxon>
        <taxon>core chlorophytes</taxon>
        <taxon>Trebouxiophyceae</taxon>
        <taxon>Trebouxiophyceae incertae sedis</taxon>
        <taxon>Coccomyxaceae</taxon>
        <taxon>Coccomyxa</taxon>
    </lineage>
</organism>
<reference evidence="5 6" key="1">
    <citation type="submission" date="2024-06" db="EMBL/GenBank/DDBJ databases">
        <authorList>
            <person name="Kraege A."/>
            <person name="Thomma B."/>
        </authorList>
    </citation>
    <scope>NUCLEOTIDE SEQUENCE [LARGE SCALE GENOMIC DNA]</scope>
</reference>
<dbReference type="SUPFAM" id="SSF54928">
    <property type="entry name" value="RNA-binding domain, RBD"/>
    <property type="match status" value="4"/>
</dbReference>
<feature type="domain" description="RRM" evidence="4">
    <location>
        <begin position="352"/>
        <end position="430"/>
    </location>
</feature>
<feature type="domain" description="RRM" evidence="4">
    <location>
        <begin position="785"/>
        <end position="862"/>
    </location>
</feature>
<evidence type="ECO:0000259" key="4">
    <source>
        <dbReference type="PROSITE" id="PS50102"/>
    </source>
</evidence>
<protein>
    <submittedName>
        <fullName evidence="5">G2547 protein</fullName>
    </submittedName>
</protein>
<dbReference type="SMART" id="SM00360">
    <property type="entry name" value="RRM"/>
    <property type="match status" value="5"/>
</dbReference>
<feature type="domain" description="RRM" evidence="4">
    <location>
        <begin position="552"/>
        <end position="624"/>
    </location>
</feature>
<evidence type="ECO:0000256" key="2">
    <source>
        <dbReference type="PROSITE-ProRule" id="PRU00176"/>
    </source>
</evidence>
<dbReference type="PROSITE" id="PS50102">
    <property type="entry name" value="RRM"/>
    <property type="match status" value="5"/>
</dbReference>
<accession>A0ABP1FPL2</accession>
<evidence type="ECO:0000256" key="3">
    <source>
        <dbReference type="SAM" id="MobiDB-lite"/>
    </source>
</evidence>
<proteinExistence type="predicted"/>
<feature type="compositionally biased region" description="Acidic residues" evidence="3">
    <location>
        <begin position="231"/>
        <end position="242"/>
    </location>
</feature>
<dbReference type="Pfam" id="PF00076">
    <property type="entry name" value="RRM_1"/>
    <property type="match status" value="5"/>
</dbReference>
<comment type="caution">
    <text evidence="5">The sequence shown here is derived from an EMBL/GenBank/DDBJ whole genome shotgun (WGS) entry which is preliminary data.</text>
</comment>
<dbReference type="Proteomes" id="UP001497392">
    <property type="component" value="Unassembled WGS sequence"/>
</dbReference>
<feature type="region of interest" description="Disordered" evidence="3">
    <location>
        <begin position="432"/>
        <end position="462"/>
    </location>
</feature>
<feature type="domain" description="RRM" evidence="4">
    <location>
        <begin position="13"/>
        <end position="90"/>
    </location>
</feature>
<name>A0ABP1FPL2_9CHLO</name>
<gene>
    <name evidence="5" type="primary">g2547</name>
    <name evidence="5" type="ORF">VP750_LOCUS2174</name>
</gene>
<dbReference type="InterPro" id="IPR035979">
    <property type="entry name" value="RBD_domain_sf"/>
</dbReference>
<dbReference type="InterPro" id="IPR000504">
    <property type="entry name" value="RRM_dom"/>
</dbReference>
<dbReference type="CDD" id="cd12318">
    <property type="entry name" value="RRM5_RBM19_like"/>
    <property type="match status" value="1"/>
</dbReference>
<dbReference type="CDD" id="cd12317">
    <property type="entry name" value="RRM4_RBM19_RRM3_MRD1"/>
    <property type="match status" value="1"/>
</dbReference>
<feature type="compositionally biased region" description="Basic and acidic residues" evidence="3">
    <location>
        <begin position="769"/>
        <end position="782"/>
    </location>
</feature>
<dbReference type="InterPro" id="IPR012677">
    <property type="entry name" value="Nucleotide-bd_a/b_plait_sf"/>
</dbReference>
<feature type="domain" description="RRM" evidence="4">
    <location>
        <begin position="674"/>
        <end position="760"/>
    </location>
</feature>
<keyword evidence="6" id="KW-1185">Reference proteome</keyword>
<dbReference type="InterPro" id="IPR034423">
    <property type="entry name" value="RBM19_RRM5"/>
</dbReference>
<evidence type="ECO:0000313" key="6">
    <source>
        <dbReference type="Proteomes" id="UP001497392"/>
    </source>
</evidence>
<feature type="compositionally biased region" description="Low complexity" evidence="3">
    <location>
        <begin position="180"/>
        <end position="194"/>
    </location>
</feature>
<dbReference type="PANTHER" id="PTHR10352">
    <property type="entry name" value="EUKARYOTIC TRANSLATION INITIATION FACTOR 3 SUBUNIT G"/>
    <property type="match status" value="1"/>
</dbReference>
<dbReference type="Gene3D" id="3.30.70.330">
    <property type="match status" value="5"/>
</dbReference>
<evidence type="ECO:0000256" key="1">
    <source>
        <dbReference type="ARBA" id="ARBA00022884"/>
    </source>
</evidence>
<dbReference type="CDD" id="cd12320">
    <property type="entry name" value="RRM6_RBM19_RRM5_MRD1"/>
    <property type="match status" value="1"/>
</dbReference>
<dbReference type="CDD" id="cd12565">
    <property type="entry name" value="RRM1_MRD1"/>
    <property type="match status" value="1"/>
</dbReference>
<feature type="compositionally biased region" description="Acidic residues" evidence="3">
    <location>
        <begin position="274"/>
        <end position="300"/>
    </location>
</feature>
<dbReference type="EMBL" id="CAXHTA020000004">
    <property type="protein sequence ID" value="CAL5220515.1"/>
    <property type="molecule type" value="Genomic_DNA"/>
</dbReference>
<feature type="region of interest" description="Disordered" evidence="3">
    <location>
        <begin position="763"/>
        <end position="782"/>
    </location>
</feature>
<sequence length="899" mass="97111">MAEEEAQEPFMTSRLCVKGLPKHVNDQQLRQHFAQKGEVTDAKVVKAKDGTSRQFGFIGYRTVQEAQAAMQYLNKTFMGAQRIYVEFAERYGGSRLPRAWSKYTQGTSRYNKLHAKEEGAAEQKLGVRELKKLRRKEREGQHPEEDDPQLAEFLQLMQPRRAGNIWSNEDAQLTQKGSRAAAAEAPPQAAGKAKSSCEAADALEKATASQHAQAAPRGRKSNIQKANASAEESEGEEDDDAAQGEAGQKDRALISAEVSDMDYLKSRMTRALSDDENDDDGALGDAQDEGEIEDEEDDDSAWQANGEDAVDEDVPDQDRLESHSRAGPRTAAAGDVEEVEANQDVPSIEETARLFIRNLPYGATEADLAEAFREHGSISEVHLVLDRTTKKSKGIALIQYAEGAGALAAKEAMDGAIFQGRLLHVLPAHRPPPPKQAIEDADSAAKGDKGFKAAKEADRRASAGNRSAWNTLFMRPDTVAAAIAEHYGVSRAELLDRDAADVPVRMALGETHVIALTKRALGESGVNVDALEGAAAASGKAAGQRRVERSGSVLLVKNLPYTASESELQELFGKFGELLRLVLPPTKTLALVEYAESADARRAFKSLAYKRFQNIPLYLEWAPAGIFNADAPLAPIKPVQAPPSQVDAKASGVKNVAAVEVTPLPAADEEGESATIYVKNLAFATTDAGLQAHFDAAVSAAGGSIRSARVAKRKGPDGKPLSAGFGFVECSSEEVAKIGISKMQGTVLDGHKLALQLSMRKGKAAGQDSKAKQEESKEDSKGKGTKLVVRNVAFEATRKDLMALFTPFGQIKSCRLPKKMDGNHRGFAFVDFLSKQEARSAADAVAGTHLYGRRLVIEWADADEGGLDELRAKTAARFRPDEEDVSVSKKQRKALDLAE</sequence>
<feature type="compositionally biased region" description="Basic and acidic residues" evidence="3">
    <location>
        <begin position="443"/>
        <end position="461"/>
    </location>
</feature>
<feature type="region of interest" description="Disordered" evidence="3">
    <location>
        <begin position="172"/>
        <end position="343"/>
    </location>
</feature>
<keyword evidence="1 2" id="KW-0694">RNA-binding</keyword>